<dbReference type="GO" id="GO:0120010">
    <property type="term" value="P:intermembrane phospholipid transfer"/>
    <property type="evidence" value="ECO:0007669"/>
    <property type="project" value="TreeGrafter"/>
</dbReference>
<evidence type="ECO:0000313" key="6">
    <source>
        <dbReference type="Proteomes" id="UP000034954"/>
    </source>
</evidence>
<dbReference type="AlphaFoldDB" id="A0A0M2UUD2"/>
<dbReference type="EMBL" id="LAQJ01000170">
    <property type="protein sequence ID" value="KKO19653.1"/>
    <property type="molecule type" value="Genomic_DNA"/>
</dbReference>
<proteinExistence type="inferred from homology"/>
<keyword evidence="5" id="KW-0449">Lipoprotein</keyword>
<evidence type="ECO:0000256" key="1">
    <source>
        <dbReference type="ARBA" id="ARBA00010634"/>
    </source>
</evidence>
<protein>
    <submittedName>
        <fullName evidence="5">Lipoprotein</fullName>
    </submittedName>
</protein>
<dbReference type="PATRIC" id="fig|380242.3.peg.2012"/>
<feature type="chain" id="PRO_5005644020" evidence="4">
    <location>
        <begin position="25"/>
        <end position="277"/>
    </location>
</feature>
<evidence type="ECO:0000313" key="5">
    <source>
        <dbReference type="EMBL" id="KKO19653.1"/>
    </source>
</evidence>
<dbReference type="PANTHER" id="PTHR30035:SF3">
    <property type="entry name" value="INTERMEMBRANE PHOSPHOLIPID TRANSPORT SYSTEM LIPOPROTEIN MLAA"/>
    <property type="match status" value="1"/>
</dbReference>
<evidence type="ECO:0000256" key="2">
    <source>
        <dbReference type="ARBA" id="ARBA00022729"/>
    </source>
</evidence>
<dbReference type="InterPro" id="IPR007428">
    <property type="entry name" value="MlaA"/>
</dbReference>
<organism evidence="5 6">
    <name type="scientific">Candidatus Brocadia fulgida</name>
    <dbReference type="NCBI Taxonomy" id="380242"/>
    <lineage>
        <taxon>Bacteria</taxon>
        <taxon>Pseudomonadati</taxon>
        <taxon>Planctomycetota</taxon>
        <taxon>Candidatus Brocadiia</taxon>
        <taxon>Candidatus Brocadiales</taxon>
        <taxon>Candidatus Brocadiaceae</taxon>
        <taxon>Candidatus Brocadia</taxon>
    </lineage>
</organism>
<dbReference type="GO" id="GO:0016020">
    <property type="term" value="C:membrane"/>
    <property type="evidence" value="ECO:0007669"/>
    <property type="project" value="InterPro"/>
</dbReference>
<evidence type="ECO:0000256" key="3">
    <source>
        <dbReference type="SAM" id="MobiDB-lite"/>
    </source>
</evidence>
<keyword evidence="2 4" id="KW-0732">Signal</keyword>
<feature type="signal peptide" evidence="4">
    <location>
        <begin position="1"/>
        <end position="24"/>
    </location>
</feature>
<comment type="caution">
    <text evidence="5">The sequence shown here is derived from an EMBL/GenBank/DDBJ whole genome shotgun (WGS) entry which is preliminary data.</text>
</comment>
<keyword evidence="6" id="KW-1185">Reference proteome</keyword>
<evidence type="ECO:0000256" key="4">
    <source>
        <dbReference type="SAM" id="SignalP"/>
    </source>
</evidence>
<accession>A0A0M2UUD2</accession>
<name>A0A0M2UUD2_9BACT</name>
<dbReference type="PANTHER" id="PTHR30035">
    <property type="entry name" value="LIPOPROTEIN VACJ-RELATED"/>
    <property type="match status" value="1"/>
</dbReference>
<reference evidence="5 6" key="1">
    <citation type="journal article" date="2013" name="BMC Microbiol.">
        <title>Identification of the type II cytochrome c maturation pathway in anammox bacteria by comparative genomics.</title>
        <authorList>
            <person name="Ferousi C."/>
            <person name="Speth D.R."/>
            <person name="Reimann J."/>
            <person name="Op den Camp H.J."/>
            <person name="Allen J.W."/>
            <person name="Keltjens J.T."/>
            <person name="Jetten M.S."/>
        </authorList>
    </citation>
    <scope>NUCLEOTIDE SEQUENCE [LARGE SCALE GENOMIC DNA]</scope>
    <source>
        <strain evidence="5">RU1</strain>
    </source>
</reference>
<feature type="region of interest" description="Disordered" evidence="3">
    <location>
        <begin position="33"/>
        <end position="65"/>
    </location>
</feature>
<dbReference type="Proteomes" id="UP000034954">
    <property type="component" value="Unassembled WGS sequence"/>
</dbReference>
<sequence>MRNGVTGMFFFGLTVLFSMHALQAESVPVSAPAESSYGELNEDNASNMDTGSGGAEGESDEAGQAGTEAEIPLVKDTFQPFNRAMFAFNDKAFHYFFKPIYTGYNSMIPVQARVSVKNFYTNIRMPIRFFNCLFQSNFKGAGTEMLRFVVNSTVGVAGFLDPAKSKFHLEKQERDFGQTLGKYNMQSGTYFVWPFLGPSNTRDTIGFVGDTVLDPLTWVSYFFLKPIESIGNYTYESVNKLSVDTGDTYESVTKPAIDPYIALQDAYLQNRVKKIKE</sequence>
<gene>
    <name evidence="5" type="ORF">BROFUL_01631</name>
</gene>
<dbReference type="Pfam" id="PF04333">
    <property type="entry name" value="MlaA"/>
    <property type="match status" value="1"/>
</dbReference>
<dbReference type="PRINTS" id="PR01805">
    <property type="entry name" value="VACJLIPOPROT"/>
</dbReference>
<comment type="similarity">
    <text evidence="1">Belongs to the MlaA family.</text>
</comment>